<evidence type="ECO:0000256" key="8">
    <source>
        <dbReference type="ARBA" id="ARBA00048968"/>
    </source>
</evidence>
<gene>
    <name evidence="11" type="ORF">ALFOR1_40008</name>
</gene>
<comment type="catalytic activity">
    <reaction evidence="7">
        <text>adenosine + H2O + H(+) = inosine + NH4(+)</text>
        <dbReference type="Rhea" id="RHEA:24408"/>
        <dbReference type="ChEBI" id="CHEBI:15377"/>
        <dbReference type="ChEBI" id="CHEBI:15378"/>
        <dbReference type="ChEBI" id="CHEBI:16335"/>
        <dbReference type="ChEBI" id="CHEBI:17596"/>
        <dbReference type="ChEBI" id="CHEBI:28938"/>
        <dbReference type="EC" id="3.5.4.4"/>
    </reaction>
    <physiologicalReaction direction="left-to-right" evidence="7">
        <dbReference type="Rhea" id="RHEA:24409"/>
    </physiologicalReaction>
</comment>
<evidence type="ECO:0000256" key="7">
    <source>
        <dbReference type="ARBA" id="ARBA00047989"/>
    </source>
</evidence>
<evidence type="ECO:0000256" key="4">
    <source>
        <dbReference type="ARBA" id="ARBA00022723"/>
    </source>
</evidence>
<keyword evidence="4" id="KW-0479">Metal-binding</keyword>
<sequence>MTFSAANSPITSSLDLISPAWSCPSNIVAYTTTRLGGGSMGDFAGLNVGAHVGDDLLLVKANRSLIPHSEKITWLEQVHGNRVVSLPSVDTTADAAYSSSKSHFCAVMTADCVPILLCDESGEQVAAVHAGWKGLETNIIANAVGHFSCNANKLIAWIGPAISGACYEVDAQLASKFSHIDGAIANGTNKGKYLLDLPLVAQMQLQQTGVEDITQSNLCTYTDERRFYSHRRATHQNKRTTGRMVSVIGML</sequence>
<proteinExistence type="inferred from homology"/>
<keyword evidence="6" id="KW-0862">Zinc</keyword>
<evidence type="ECO:0000313" key="11">
    <source>
        <dbReference type="EMBL" id="CAB9494645.1"/>
    </source>
</evidence>
<dbReference type="InterPro" id="IPR011324">
    <property type="entry name" value="Cytotoxic_necrot_fac-like_cat"/>
</dbReference>
<comment type="catalytic activity">
    <reaction evidence="1">
        <text>inosine + phosphate = alpha-D-ribose 1-phosphate + hypoxanthine</text>
        <dbReference type="Rhea" id="RHEA:27646"/>
        <dbReference type="ChEBI" id="CHEBI:17368"/>
        <dbReference type="ChEBI" id="CHEBI:17596"/>
        <dbReference type="ChEBI" id="CHEBI:43474"/>
        <dbReference type="ChEBI" id="CHEBI:57720"/>
        <dbReference type="EC" id="2.4.2.1"/>
    </reaction>
    <physiologicalReaction direction="left-to-right" evidence="1">
        <dbReference type="Rhea" id="RHEA:27647"/>
    </physiologicalReaction>
</comment>
<evidence type="ECO:0000256" key="2">
    <source>
        <dbReference type="ARBA" id="ARBA00007353"/>
    </source>
</evidence>
<organism evidence="11 12">
    <name type="scientific">Alteromonas macleodii</name>
    <name type="common">Pseudoalteromonas macleodii</name>
    <dbReference type="NCBI Taxonomy" id="28108"/>
    <lineage>
        <taxon>Bacteria</taxon>
        <taxon>Pseudomonadati</taxon>
        <taxon>Pseudomonadota</taxon>
        <taxon>Gammaproteobacteria</taxon>
        <taxon>Alteromonadales</taxon>
        <taxon>Alteromonadaceae</taxon>
        <taxon>Alteromonas/Salinimonas group</taxon>
        <taxon>Alteromonas</taxon>
    </lineage>
</organism>
<dbReference type="Gene3D" id="3.60.140.10">
    <property type="entry name" value="CNF1/YfiH-like putative cysteine hydrolases"/>
    <property type="match status" value="1"/>
</dbReference>
<keyword evidence="3" id="KW-0808">Transferase</keyword>
<keyword evidence="5" id="KW-0378">Hydrolase</keyword>
<dbReference type="PANTHER" id="PTHR30616:SF2">
    <property type="entry name" value="PURINE NUCLEOSIDE PHOSPHORYLASE LACC1"/>
    <property type="match status" value="1"/>
</dbReference>
<dbReference type="InterPro" id="IPR003730">
    <property type="entry name" value="Cu_polyphenol_OxRdtase"/>
</dbReference>
<comment type="similarity">
    <text evidence="2 10">Belongs to the purine nucleoside phosphorylase YfiH/LACC1 family.</text>
</comment>
<evidence type="ECO:0000313" key="12">
    <source>
        <dbReference type="Proteomes" id="UP000509458"/>
    </source>
</evidence>
<dbReference type="RefSeq" id="WP_179983970.1">
    <property type="nucleotide sequence ID" value="NZ_LR812090.1"/>
</dbReference>
<dbReference type="GO" id="GO:0005507">
    <property type="term" value="F:copper ion binding"/>
    <property type="evidence" value="ECO:0007669"/>
    <property type="project" value="TreeGrafter"/>
</dbReference>
<dbReference type="InterPro" id="IPR038371">
    <property type="entry name" value="Cu_polyphenol_OxRdtase_sf"/>
</dbReference>
<dbReference type="CDD" id="cd16833">
    <property type="entry name" value="YfiH"/>
    <property type="match status" value="1"/>
</dbReference>
<dbReference type="Pfam" id="PF02578">
    <property type="entry name" value="Cu-oxidase_4"/>
    <property type="match status" value="1"/>
</dbReference>
<accession>A0A6T9Y5J8</accession>
<protein>
    <recommendedName>
        <fullName evidence="10">Purine nucleoside phosphorylase</fullName>
    </recommendedName>
</protein>
<dbReference type="GO" id="GO:0017061">
    <property type="term" value="F:S-methyl-5-thioadenosine phosphorylase activity"/>
    <property type="evidence" value="ECO:0007669"/>
    <property type="project" value="UniProtKB-EC"/>
</dbReference>
<dbReference type="NCBIfam" id="TIGR00726">
    <property type="entry name" value="peptidoglycan editing factor PgeF"/>
    <property type="match status" value="1"/>
</dbReference>
<name>A0A6T9Y5J8_ALTMA</name>
<dbReference type="GO" id="GO:0016787">
    <property type="term" value="F:hydrolase activity"/>
    <property type="evidence" value="ECO:0007669"/>
    <property type="project" value="UniProtKB-KW"/>
</dbReference>
<dbReference type="Proteomes" id="UP000509458">
    <property type="component" value="Chromosome"/>
</dbReference>
<evidence type="ECO:0000256" key="10">
    <source>
        <dbReference type="RuleBase" id="RU361274"/>
    </source>
</evidence>
<evidence type="ECO:0000256" key="1">
    <source>
        <dbReference type="ARBA" id="ARBA00000553"/>
    </source>
</evidence>
<dbReference type="SUPFAM" id="SSF64438">
    <property type="entry name" value="CNF1/YfiH-like putative cysteine hydrolases"/>
    <property type="match status" value="1"/>
</dbReference>
<comment type="catalytic activity">
    <reaction evidence="8">
        <text>adenosine + phosphate = alpha-D-ribose 1-phosphate + adenine</text>
        <dbReference type="Rhea" id="RHEA:27642"/>
        <dbReference type="ChEBI" id="CHEBI:16335"/>
        <dbReference type="ChEBI" id="CHEBI:16708"/>
        <dbReference type="ChEBI" id="CHEBI:43474"/>
        <dbReference type="ChEBI" id="CHEBI:57720"/>
        <dbReference type="EC" id="2.4.2.1"/>
    </reaction>
    <physiologicalReaction direction="left-to-right" evidence="8">
        <dbReference type="Rhea" id="RHEA:27643"/>
    </physiologicalReaction>
</comment>
<evidence type="ECO:0000256" key="6">
    <source>
        <dbReference type="ARBA" id="ARBA00022833"/>
    </source>
</evidence>
<evidence type="ECO:0000256" key="3">
    <source>
        <dbReference type="ARBA" id="ARBA00022679"/>
    </source>
</evidence>
<dbReference type="EMBL" id="LR812090">
    <property type="protein sequence ID" value="CAB9494645.1"/>
    <property type="molecule type" value="Genomic_DNA"/>
</dbReference>
<reference evidence="11 12" key="1">
    <citation type="submission" date="2020-06" db="EMBL/GenBank/DDBJ databases">
        <authorList>
            <person name="Duchaud E."/>
        </authorList>
    </citation>
    <scope>NUCLEOTIDE SEQUENCE [LARGE SCALE GENOMIC DNA]</scope>
    <source>
        <strain evidence="11">Alteromonas fortis</strain>
    </source>
</reference>
<dbReference type="PANTHER" id="PTHR30616">
    <property type="entry name" value="UNCHARACTERIZED PROTEIN YFIH"/>
    <property type="match status" value="1"/>
</dbReference>
<comment type="catalytic activity">
    <reaction evidence="9">
        <text>S-methyl-5'-thioadenosine + phosphate = 5-(methylsulfanyl)-alpha-D-ribose 1-phosphate + adenine</text>
        <dbReference type="Rhea" id="RHEA:11852"/>
        <dbReference type="ChEBI" id="CHEBI:16708"/>
        <dbReference type="ChEBI" id="CHEBI:17509"/>
        <dbReference type="ChEBI" id="CHEBI:43474"/>
        <dbReference type="ChEBI" id="CHEBI:58533"/>
        <dbReference type="EC" id="2.4.2.28"/>
    </reaction>
    <physiologicalReaction direction="left-to-right" evidence="9">
        <dbReference type="Rhea" id="RHEA:11853"/>
    </physiologicalReaction>
</comment>
<evidence type="ECO:0000256" key="5">
    <source>
        <dbReference type="ARBA" id="ARBA00022801"/>
    </source>
</evidence>
<dbReference type="AlphaFoldDB" id="A0A6T9Y5J8"/>
<evidence type="ECO:0000256" key="9">
    <source>
        <dbReference type="ARBA" id="ARBA00049893"/>
    </source>
</evidence>